<keyword evidence="3" id="KW-1185">Reference proteome</keyword>
<evidence type="ECO:0000313" key="3">
    <source>
        <dbReference type="Proteomes" id="UP000616595"/>
    </source>
</evidence>
<dbReference type="AlphaFoldDB" id="A0A923HWR6"/>
<dbReference type="OrthoDB" id="9813151at2"/>
<gene>
    <name evidence="2" type="ORF">GH810_11850</name>
</gene>
<keyword evidence="1" id="KW-0812">Transmembrane</keyword>
<sequence length="112" mass="12673">MKYSLRTKLSLTIALVMLITIALISILANFLIQKQFTTYLASQQQNQTQEIANSLSQHYDAATKTWDADFVQTIGMDALDDGYIITVYDLNKQTIWDAQTCDMNQCSQVSKP</sequence>
<dbReference type="EMBL" id="WJBD01000014">
    <property type="protein sequence ID" value="MBC3889007.1"/>
    <property type="molecule type" value="Genomic_DNA"/>
</dbReference>
<dbReference type="RefSeq" id="WP_148568272.1">
    <property type="nucleotide sequence ID" value="NZ_RXYA01000016.1"/>
</dbReference>
<comment type="caution">
    <text evidence="2">The sequence shown here is derived from an EMBL/GenBank/DDBJ whole genome shotgun (WGS) entry which is preliminary data.</text>
</comment>
<accession>A0A923HWR6</accession>
<evidence type="ECO:0000313" key="2">
    <source>
        <dbReference type="EMBL" id="MBC3889007.1"/>
    </source>
</evidence>
<organism evidence="2 3">
    <name type="scientific">Acetobacterium paludosum</name>
    <dbReference type="NCBI Taxonomy" id="52693"/>
    <lineage>
        <taxon>Bacteria</taxon>
        <taxon>Bacillati</taxon>
        <taxon>Bacillota</taxon>
        <taxon>Clostridia</taxon>
        <taxon>Eubacteriales</taxon>
        <taxon>Eubacteriaceae</taxon>
        <taxon>Acetobacterium</taxon>
    </lineage>
</organism>
<reference evidence="2" key="1">
    <citation type="submission" date="2019-10" db="EMBL/GenBank/DDBJ databases">
        <authorList>
            <person name="Ross D.E."/>
            <person name="Gulliver D."/>
        </authorList>
    </citation>
    <scope>NUCLEOTIDE SEQUENCE</scope>
    <source>
        <strain evidence="2">DER-2019</strain>
    </source>
</reference>
<keyword evidence="1" id="KW-0472">Membrane</keyword>
<reference evidence="2" key="2">
    <citation type="submission" date="2020-10" db="EMBL/GenBank/DDBJ databases">
        <title>Comparative genomics of the Acetobacterium genus.</title>
        <authorList>
            <person name="Marshall C."/>
            <person name="May H."/>
            <person name="Norman S."/>
        </authorList>
    </citation>
    <scope>NUCLEOTIDE SEQUENCE</scope>
    <source>
        <strain evidence="2">DER-2019</strain>
    </source>
</reference>
<keyword evidence="1" id="KW-1133">Transmembrane helix</keyword>
<name>A0A923HWR6_9FIRM</name>
<evidence type="ECO:0000256" key="1">
    <source>
        <dbReference type="SAM" id="Phobius"/>
    </source>
</evidence>
<protein>
    <submittedName>
        <fullName evidence="2">Uncharacterized protein</fullName>
    </submittedName>
</protein>
<feature type="transmembrane region" description="Helical" evidence="1">
    <location>
        <begin position="12"/>
        <end position="32"/>
    </location>
</feature>
<proteinExistence type="predicted"/>
<dbReference type="Proteomes" id="UP000616595">
    <property type="component" value="Unassembled WGS sequence"/>
</dbReference>